<dbReference type="InParanoid" id="M4BMT9"/>
<dbReference type="EMBL" id="JH598432">
    <property type="status" value="NOT_ANNOTATED_CDS"/>
    <property type="molecule type" value="Genomic_DNA"/>
</dbReference>
<organism evidence="1 2">
    <name type="scientific">Hyaloperonospora arabidopsidis (strain Emoy2)</name>
    <name type="common">Downy mildew agent</name>
    <name type="synonym">Peronospora arabidopsidis</name>
    <dbReference type="NCBI Taxonomy" id="559515"/>
    <lineage>
        <taxon>Eukaryota</taxon>
        <taxon>Sar</taxon>
        <taxon>Stramenopiles</taxon>
        <taxon>Oomycota</taxon>
        <taxon>Peronosporomycetes</taxon>
        <taxon>Peronosporales</taxon>
        <taxon>Peronosporaceae</taxon>
        <taxon>Hyaloperonospora</taxon>
    </lineage>
</organism>
<keyword evidence="2" id="KW-1185">Reference proteome</keyword>
<dbReference type="AlphaFoldDB" id="M4BMT9"/>
<dbReference type="VEuPathDB" id="FungiDB:HpaG807726"/>
<dbReference type="Proteomes" id="UP000011713">
    <property type="component" value="Unassembled WGS sequence"/>
</dbReference>
<proteinExistence type="predicted"/>
<name>M4BMT9_HYAAE</name>
<reference evidence="1" key="2">
    <citation type="submission" date="2015-06" db="UniProtKB">
        <authorList>
            <consortium name="EnsemblProtists"/>
        </authorList>
    </citation>
    <scope>IDENTIFICATION</scope>
    <source>
        <strain evidence="1">Emoy2</strain>
    </source>
</reference>
<dbReference type="EnsemblProtists" id="HpaT807726">
    <property type="protein sequence ID" value="HpaP807726"/>
    <property type="gene ID" value="HpaG807726"/>
</dbReference>
<accession>M4BMT9</accession>
<protein>
    <submittedName>
        <fullName evidence="1">Uncharacterized protein</fullName>
    </submittedName>
</protein>
<sequence>MVYIHCRGDCAVHPRSSGKRYRTGRYGKTINNLFNDSKCSYNDAIIAARSSIATDDIPSLPKQISCPGADFIRRSVLIMSLLYLRH</sequence>
<evidence type="ECO:0000313" key="1">
    <source>
        <dbReference type="EnsemblProtists" id="HpaP807726"/>
    </source>
</evidence>
<dbReference type="HOGENOM" id="CLU_2502750_0_0_1"/>
<reference evidence="2" key="1">
    <citation type="journal article" date="2010" name="Science">
        <title>Signatures of adaptation to obligate biotrophy in the Hyaloperonospora arabidopsidis genome.</title>
        <authorList>
            <person name="Baxter L."/>
            <person name="Tripathy S."/>
            <person name="Ishaque N."/>
            <person name="Boot N."/>
            <person name="Cabral A."/>
            <person name="Kemen E."/>
            <person name="Thines M."/>
            <person name="Ah-Fong A."/>
            <person name="Anderson R."/>
            <person name="Badejoko W."/>
            <person name="Bittner-Eddy P."/>
            <person name="Boore J.L."/>
            <person name="Chibucos M.C."/>
            <person name="Coates M."/>
            <person name="Dehal P."/>
            <person name="Delehaunty K."/>
            <person name="Dong S."/>
            <person name="Downton P."/>
            <person name="Dumas B."/>
            <person name="Fabro G."/>
            <person name="Fronick C."/>
            <person name="Fuerstenberg S.I."/>
            <person name="Fulton L."/>
            <person name="Gaulin E."/>
            <person name="Govers F."/>
            <person name="Hughes L."/>
            <person name="Humphray S."/>
            <person name="Jiang R.H."/>
            <person name="Judelson H."/>
            <person name="Kamoun S."/>
            <person name="Kyung K."/>
            <person name="Meijer H."/>
            <person name="Minx P."/>
            <person name="Morris P."/>
            <person name="Nelson J."/>
            <person name="Phuntumart V."/>
            <person name="Qutob D."/>
            <person name="Rehmany A."/>
            <person name="Rougon-Cardoso A."/>
            <person name="Ryden P."/>
            <person name="Torto-Alalibo T."/>
            <person name="Studholme D."/>
            <person name="Wang Y."/>
            <person name="Win J."/>
            <person name="Wood J."/>
            <person name="Clifton S.W."/>
            <person name="Rogers J."/>
            <person name="Van den Ackerveken G."/>
            <person name="Jones J.D."/>
            <person name="McDowell J.M."/>
            <person name="Beynon J."/>
            <person name="Tyler B.M."/>
        </authorList>
    </citation>
    <scope>NUCLEOTIDE SEQUENCE [LARGE SCALE GENOMIC DNA]</scope>
    <source>
        <strain evidence="2">Emoy2</strain>
    </source>
</reference>
<evidence type="ECO:0000313" key="2">
    <source>
        <dbReference type="Proteomes" id="UP000011713"/>
    </source>
</evidence>